<protein>
    <submittedName>
        <fullName evidence="1">Uncharacterized protein</fullName>
    </submittedName>
</protein>
<gene>
    <name evidence="1" type="ORF">PSON_ATCC_30995.1.T0470156</name>
</gene>
<keyword evidence="2" id="KW-1185">Reference proteome</keyword>
<accession>A0A8S1NDC9</accession>
<reference evidence="1" key="1">
    <citation type="submission" date="2021-01" db="EMBL/GenBank/DDBJ databases">
        <authorList>
            <consortium name="Genoscope - CEA"/>
            <person name="William W."/>
        </authorList>
    </citation>
    <scope>NUCLEOTIDE SEQUENCE</scope>
</reference>
<comment type="caution">
    <text evidence="1">The sequence shown here is derived from an EMBL/GenBank/DDBJ whole genome shotgun (WGS) entry which is preliminary data.</text>
</comment>
<evidence type="ECO:0000313" key="1">
    <source>
        <dbReference type="EMBL" id="CAD8084774.1"/>
    </source>
</evidence>
<proteinExistence type="predicted"/>
<organism evidence="1 2">
    <name type="scientific">Paramecium sonneborni</name>
    <dbReference type="NCBI Taxonomy" id="65129"/>
    <lineage>
        <taxon>Eukaryota</taxon>
        <taxon>Sar</taxon>
        <taxon>Alveolata</taxon>
        <taxon>Ciliophora</taxon>
        <taxon>Intramacronucleata</taxon>
        <taxon>Oligohymenophorea</taxon>
        <taxon>Peniculida</taxon>
        <taxon>Parameciidae</taxon>
        <taxon>Paramecium</taxon>
    </lineage>
</organism>
<dbReference type="EMBL" id="CAJJDN010000047">
    <property type="protein sequence ID" value="CAD8084774.1"/>
    <property type="molecule type" value="Genomic_DNA"/>
</dbReference>
<name>A0A8S1NDC9_9CILI</name>
<dbReference type="Proteomes" id="UP000692954">
    <property type="component" value="Unassembled WGS sequence"/>
</dbReference>
<dbReference type="AlphaFoldDB" id="A0A8S1NDC9"/>
<sequence length="71" mass="8890">MNKQLLQKYSKIYVWKKKPQEDEFRIITFKQSRIKVNKSNKRIQWLDILIDYYIDNDIYNLLPFNWTGYQN</sequence>
<evidence type="ECO:0000313" key="2">
    <source>
        <dbReference type="Proteomes" id="UP000692954"/>
    </source>
</evidence>